<keyword evidence="5" id="KW-0862">Zinc</keyword>
<evidence type="ECO:0000256" key="6">
    <source>
        <dbReference type="ARBA" id="ARBA00023049"/>
    </source>
</evidence>
<dbReference type="InterPro" id="IPR018497">
    <property type="entry name" value="Peptidase_M13_C"/>
</dbReference>
<dbReference type="Pfam" id="PF05649">
    <property type="entry name" value="Peptidase_M13_N"/>
    <property type="match status" value="1"/>
</dbReference>
<comment type="cofactor">
    <cofactor evidence="1">
        <name>Zn(2+)</name>
        <dbReference type="ChEBI" id="CHEBI:29105"/>
    </cofactor>
</comment>
<proteinExistence type="predicted"/>
<gene>
    <name evidence="10" type="ORF">KYN89_03085</name>
</gene>
<dbReference type="Gene3D" id="1.10.1380.10">
    <property type="entry name" value="Neutral endopeptidase , domain2"/>
    <property type="match status" value="1"/>
</dbReference>
<evidence type="ECO:0000256" key="5">
    <source>
        <dbReference type="ARBA" id="ARBA00022833"/>
    </source>
</evidence>
<keyword evidence="4" id="KW-0378">Hydrolase</keyword>
<feature type="domain" description="Peptidase M13 C-terminal" evidence="8">
    <location>
        <begin position="491"/>
        <end position="691"/>
    </location>
</feature>
<keyword evidence="7" id="KW-0732">Signal</keyword>
<dbReference type="PANTHER" id="PTHR11733:SF211">
    <property type="entry name" value="OLIGOPEPTIDASE LIPOPROTEIN M13 FAMILY"/>
    <property type="match status" value="1"/>
</dbReference>
<evidence type="ECO:0000256" key="1">
    <source>
        <dbReference type="ARBA" id="ARBA00001947"/>
    </source>
</evidence>
<keyword evidence="3" id="KW-0479">Metal-binding</keyword>
<dbReference type="InterPro" id="IPR042089">
    <property type="entry name" value="Peptidase_M13_dom_2"/>
</dbReference>
<organism evidence="10 11">
    <name type="scientific">Alteriqipengyuania abyssalis</name>
    <dbReference type="NCBI Taxonomy" id="2860200"/>
    <lineage>
        <taxon>Bacteria</taxon>
        <taxon>Pseudomonadati</taxon>
        <taxon>Pseudomonadota</taxon>
        <taxon>Alphaproteobacteria</taxon>
        <taxon>Sphingomonadales</taxon>
        <taxon>Erythrobacteraceae</taxon>
        <taxon>Alteriqipengyuania</taxon>
    </lineage>
</organism>
<evidence type="ECO:0000259" key="9">
    <source>
        <dbReference type="Pfam" id="PF05649"/>
    </source>
</evidence>
<dbReference type="InterPro" id="IPR000718">
    <property type="entry name" value="Peptidase_M13"/>
</dbReference>
<dbReference type="EMBL" id="JAHWXP010000001">
    <property type="protein sequence ID" value="MBY8336022.1"/>
    <property type="molecule type" value="Genomic_DNA"/>
</dbReference>
<evidence type="ECO:0000256" key="3">
    <source>
        <dbReference type="ARBA" id="ARBA00022723"/>
    </source>
</evidence>
<evidence type="ECO:0000256" key="7">
    <source>
        <dbReference type="SAM" id="SignalP"/>
    </source>
</evidence>
<dbReference type="RefSeq" id="WP_222823746.1">
    <property type="nucleotide sequence ID" value="NZ_JAHWXP010000001.1"/>
</dbReference>
<feature type="domain" description="Peptidase M13 N-terminal" evidence="9">
    <location>
        <begin position="53"/>
        <end position="439"/>
    </location>
</feature>
<protein>
    <submittedName>
        <fullName evidence="10">M13 family metallopeptidase</fullName>
    </submittedName>
</protein>
<dbReference type="CDD" id="cd08662">
    <property type="entry name" value="M13"/>
    <property type="match status" value="1"/>
</dbReference>
<dbReference type="Gene3D" id="3.40.390.10">
    <property type="entry name" value="Collagenase (Catalytic Domain)"/>
    <property type="match status" value="1"/>
</dbReference>
<evidence type="ECO:0000259" key="8">
    <source>
        <dbReference type="Pfam" id="PF01431"/>
    </source>
</evidence>
<evidence type="ECO:0000256" key="2">
    <source>
        <dbReference type="ARBA" id="ARBA00022670"/>
    </source>
</evidence>
<feature type="chain" id="PRO_5045285898" evidence="7">
    <location>
        <begin position="23"/>
        <end position="694"/>
    </location>
</feature>
<dbReference type="InterPro" id="IPR008753">
    <property type="entry name" value="Peptidase_M13_N"/>
</dbReference>
<comment type="caution">
    <text evidence="10">The sequence shown here is derived from an EMBL/GenBank/DDBJ whole genome shotgun (WGS) entry which is preliminary data.</text>
</comment>
<dbReference type="InterPro" id="IPR024079">
    <property type="entry name" value="MetalloPept_cat_dom_sf"/>
</dbReference>
<keyword evidence="11" id="KW-1185">Reference proteome</keyword>
<reference evidence="10 11" key="1">
    <citation type="submission" date="2021-07" db="EMBL/GenBank/DDBJ databases">
        <title>Alteriqipengyuania abyssalis NZ-12B nov, sp.nov isolated from deep sea sponge in pacific ocean.</title>
        <authorList>
            <person name="Tareen S."/>
            <person name="Wink J."/>
        </authorList>
    </citation>
    <scope>NUCLEOTIDE SEQUENCE [LARGE SCALE GENOMIC DNA]</scope>
    <source>
        <strain evidence="10 11">NZ-12B</strain>
    </source>
</reference>
<dbReference type="SUPFAM" id="SSF55486">
    <property type="entry name" value="Metalloproteases ('zincins'), catalytic domain"/>
    <property type="match status" value="1"/>
</dbReference>
<dbReference type="Proteomes" id="UP000759298">
    <property type="component" value="Unassembled WGS sequence"/>
</dbReference>
<keyword evidence="2" id="KW-0645">Protease</keyword>
<name>A0ABS7PDZ4_9SPHN</name>
<accession>A0ABS7PDZ4</accession>
<sequence length="694" mass="76724">MKTRLIAALMLGTAVATLGPVACNSPDASEQVASTPGTELGIRPDWMDTSANPGDDFFRYADGKWYDETEIPADRSSVGGFFIADQQTEKNIAALIKEIVSSDPEPGTDAAKVKKFYQAFLDTKAIDAAGMKPIQADLNRFEGISDKQQLAKVLGSQVRADVDPLNATDFETENLFGIFVTQALKGGEVVPYILQGGLGLPEREYYLSSDAKMAGLRGDYQTYIANLLKAADIDDADAKAKRIYDLEMKIAKAHVSREDSDDWATASSLWSKKDFEAKAPGMDWDAFFKAAQLDGFKTFDAYHPSAITGLSKLVESEPLEAWKDWLVFHQINANTAVLPTKLDQMSFDFYGKTLSGTEQQRPRDKRALAAVNTYMGDALGKLYVEKYFPASAKAEIKGMVDNIKDAFANRIEAVDWMAPETKAEAKKKVETMEVGVGYPDEWTDYDSLTIKEGDAYADVQAAEKLRYRQQLAKVGKPLDKGEWWMNAQLVNAVNLPVQNALNFPAAILQPPFFDPKADPAYNYGAIGAVIGHEISHSFDNNGAEFDSTGAMRDWWTDADRKKFEEAGKALADQYDTYEPFPGLNVKGELTLGENIADIAGLQAAYDAYHASLGGKEAPVIDGFTGDQRFFIAYAQTWATKMREAALRQRIATDGHAPGQYRALTVRNMDAWYKAFDVKEGDKLYLPPEKRVKVW</sequence>
<dbReference type="PROSITE" id="PS51885">
    <property type="entry name" value="NEPRILYSIN"/>
    <property type="match status" value="1"/>
</dbReference>
<evidence type="ECO:0000313" key="11">
    <source>
        <dbReference type="Proteomes" id="UP000759298"/>
    </source>
</evidence>
<feature type="signal peptide" evidence="7">
    <location>
        <begin position="1"/>
        <end position="22"/>
    </location>
</feature>
<dbReference type="PANTHER" id="PTHR11733">
    <property type="entry name" value="ZINC METALLOPROTEASE FAMILY M13 NEPRILYSIN-RELATED"/>
    <property type="match status" value="1"/>
</dbReference>
<dbReference type="PRINTS" id="PR00786">
    <property type="entry name" value="NEPRILYSIN"/>
</dbReference>
<keyword evidence="6" id="KW-0482">Metalloprotease</keyword>
<evidence type="ECO:0000256" key="4">
    <source>
        <dbReference type="ARBA" id="ARBA00022801"/>
    </source>
</evidence>
<evidence type="ECO:0000313" key="10">
    <source>
        <dbReference type="EMBL" id="MBY8336022.1"/>
    </source>
</evidence>
<dbReference type="Pfam" id="PF01431">
    <property type="entry name" value="Peptidase_M13"/>
    <property type="match status" value="1"/>
</dbReference>